<evidence type="ECO:0000256" key="1">
    <source>
        <dbReference type="SAM" id="SignalP"/>
    </source>
</evidence>
<organism evidence="2 3">
    <name type="scientific">Cyanobacterium stanieri (strain ATCC 29140 / PCC 7202)</name>
    <dbReference type="NCBI Taxonomy" id="292563"/>
    <lineage>
        <taxon>Bacteria</taxon>
        <taxon>Bacillati</taxon>
        <taxon>Cyanobacteriota</taxon>
        <taxon>Cyanophyceae</taxon>
        <taxon>Oscillatoriophycideae</taxon>
        <taxon>Chroococcales</taxon>
        <taxon>Geminocystaceae</taxon>
        <taxon>Cyanobacterium</taxon>
    </lineage>
</organism>
<keyword evidence="1" id="KW-0732">Signal</keyword>
<evidence type="ECO:0008006" key="4">
    <source>
        <dbReference type="Google" id="ProtNLM"/>
    </source>
</evidence>
<dbReference type="PROSITE" id="PS51257">
    <property type="entry name" value="PROKAR_LIPOPROTEIN"/>
    <property type="match status" value="1"/>
</dbReference>
<dbReference type="HOGENOM" id="CLU_2715642_0_0_3"/>
<dbReference type="KEGG" id="csn:Cyast_2230"/>
<dbReference type="AlphaFoldDB" id="K9YMU4"/>
<dbReference type="EMBL" id="CP003940">
    <property type="protein sequence ID" value="AFZ48179.1"/>
    <property type="molecule type" value="Genomic_DNA"/>
</dbReference>
<reference evidence="3" key="1">
    <citation type="journal article" date="2013" name="Proc. Natl. Acad. Sci. U.S.A.">
        <title>Improving the coverage of the cyanobacterial phylum using diversity-driven genome sequencing.</title>
        <authorList>
            <person name="Shih P.M."/>
            <person name="Wu D."/>
            <person name="Latifi A."/>
            <person name="Axen S.D."/>
            <person name="Fewer D.P."/>
            <person name="Talla E."/>
            <person name="Calteau A."/>
            <person name="Cai F."/>
            <person name="Tandeau de Marsac N."/>
            <person name="Rippka R."/>
            <person name="Herdman M."/>
            <person name="Sivonen K."/>
            <person name="Coursin T."/>
            <person name="Laurent T."/>
            <person name="Goodwin L."/>
            <person name="Nolan M."/>
            <person name="Davenport K.W."/>
            <person name="Han C.S."/>
            <person name="Rubin E.M."/>
            <person name="Eisen J.A."/>
            <person name="Woyke T."/>
            <person name="Gugger M."/>
            <person name="Kerfeld C.A."/>
        </authorList>
    </citation>
    <scope>NUCLEOTIDE SEQUENCE [LARGE SCALE GENOMIC DNA]</scope>
    <source>
        <strain evidence="3">ATCC 29140 / PCC 7202</strain>
    </source>
</reference>
<dbReference type="Proteomes" id="UP000010483">
    <property type="component" value="Chromosome"/>
</dbReference>
<feature type="signal peptide" evidence="1">
    <location>
        <begin position="1"/>
        <end position="21"/>
    </location>
</feature>
<feature type="chain" id="PRO_5003938510" description="Lipoprotein" evidence="1">
    <location>
        <begin position="22"/>
        <end position="72"/>
    </location>
</feature>
<gene>
    <name evidence="2" type="ordered locus">Cyast_2230</name>
</gene>
<keyword evidence="3" id="KW-1185">Reference proteome</keyword>
<proteinExistence type="predicted"/>
<name>K9YMU4_CYASC</name>
<dbReference type="STRING" id="292563.Cyast_2230"/>
<sequence length="72" mass="7990">MKKVIQFLFINLSLIFLTVGCATTSAPLEFAPPPSVVEKAIAFTLQSNYDNLSNQLQTKSPTFEISKIDIKK</sequence>
<protein>
    <recommendedName>
        <fullName evidence="4">Lipoprotein</fullName>
    </recommendedName>
</protein>
<dbReference type="BioCyc" id="CSTA292563:G1353-2234-MONOMER"/>
<evidence type="ECO:0000313" key="2">
    <source>
        <dbReference type="EMBL" id="AFZ48179.1"/>
    </source>
</evidence>
<accession>K9YMU4</accession>
<evidence type="ECO:0000313" key="3">
    <source>
        <dbReference type="Proteomes" id="UP000010483"/>
    </source>
</evidence>